<dbReference type="PANTHER" id="PTHR34477:SF1">
    <property type="entry name" value="UPF0213 PROTEIN YHBQ"/>
    <property type="match status" value="1"/>
</dbReference>
<dbReference type="InterPro" id="IPR000305">
    <property type="entry name" value="GIY-YIG_endonuc"/>
</dbReference>
<sequence length="72" mass="8684">MFDIFYKGYTGDLEKRLLEHNNDKGRYTKNKGPWKIVYTETFSNKTEALKRERSLKKYSKKQIYQLISSLEN</sequence>
<reference evidence="3 4" key="1">
    <citation type="journal article" date="2019" name="Int. J. Syst. Evol. Microbiol.">
        <title>The Global Catalogue of Microorganisms (GCM) 10K type strain sequencing project: providing services to taxonomists for standard genome sequencing and annotation.</title>
        <authorList>
            <consortium name="The Broad Institute Genomics Platform"/>
            <consortium name="The Broad Institute Genome Sequencing Center for Infectious Disease"/>
            <person name="Wu L."/>
            <person name="Ma J."/>
        </authorList>
    </citation>
    <scope>NUCLEOTIDE SEQUENCE [LARGE SCALE GENOMIC DNA]</scope>
    <source>
        <strain evidence="3 4">JCM 16082</strain>
    </source>
</reference>
<comment type="caution">
    <text evidence="3">The sequence shown here is derived from an EMBL/GenBank/DDBJ whole genome shotgun (WGS) entry which is preliminary data.</text>
</comment>
<keyword evidence="4" id="KW-1185">Reference proteome</keyword>
<organism evidence="3 4">
    <name type="scientific">Gangjinia marincola</name>
    <dbReference type="NCBI Taxonomy" id="578463"/>
    <lineage>
        <taxon>Bacteria</taxon>
        <taxon>Pseudomonadati</taxon>
        <taxon>Bacteroidota</taxon>
        <taxon>Flavobacteriia</taxon>
        <taxon>Flavobacteriales</taxon>
        <taxon>Flavobacteriaceae</taxon>
        <taxon>Gangjinia</taxon>
    </lineage>
</organism>
<dbReference type="SUPFAM" id="SSF82771">
    <property type="entry name" value="GIY-YIG endonuclease"/>
    <property type="match status" value="1"/>
</dbReference>
<dbReference type="InterPro" id="IPR050190">
    <property type="entry name" value="UPF0213_domain"/>
</dbReference>
<evidence type="ECO:0000313" key="4">
    <source>
        <dbReference type="Proteomes" id="UP001500507"/>
    </source>
</evidence>
<evidence type="ECO:0000313" key="3">
    <source>
        <dbReference type="EMBL" id="GAA0872465.1"/>
    </source>
</evidence>
<dbReference type="PROSITE" id="PS50164">
    <property type="entry name" value="GIY_YIG"/>
    <property type="match status" value="1"/>
</dbReference>
<dbReference type="EMBL" id="BAAAFG010000015">
    <property type="protein sequence ID" value="GAA0872465.1"/>
    <property type="molecule type" value="Genomic_DNA"/>
</dbReference>
<evidence type="ECO:0000256" key="1">
    <source>
        <dbReference type="ARBA" id="ARBA00007435"/>
    </source>
</evidence>
<dbReference type="InterPro" id="IPR035901">
    <property type="entry name" value="GIY-YIG_endonuc_sf"/>
</dbReference>
<comment type="similarity">
    <text evidence="1">Belongs to the UPF0213 family.</text>
</comment>
<feature type="domain" description="GIY-YIG" evidence="2">
    <location>
        <begin position="1"/>
        <end position="66"/>
    </location>
</feature>
<evidence type="ECO:0000259" key="2">
    <source>
        <dbReference type="PROSITE" id="PS50164"/>
    </source>
</evidence>
<dbReference type="PANTHER" id="PTHR34477">
    <property type="entry name" value="UPF0213 PROTEIN YHBQ"/>
    <property type="match status" value="1"/>
</dbReference>
<name>A0ABN1MH59_9FLAO</name>
<proteinExistence type="inferred from homology"/>
<dbReference type="Proteomes" id="UP001500507">
    <property type="component" value="Unassembled WGS sequence"/>
</dbReference>
<gene>
    <name evidence="3" type="ORF">GCM10009117_16120</name>
</gene>
<dbReference type="Pfam" id="PF01541">
    <property type="entry name" value="GIY-YIG"/>
    <property type="match status" value="1"/>
</dbReference>
<accession>A0ABN1MH59</accession>
<protein>
    <recommendedName>
        <fullName evidence="2">GIY-YIG domain-containing protein</fullName>
    </recommendedName>
</protein>
<dbReference type="Gene3D" id="3.40.1440.10">
    <property type="entry name" value="GIY-YIG endonuclease"/>
    <property type="match status" value="1"/>
</dbReference>